<evidence type="ECO:0000313" key="3">
    <source>
        <dbReference type="Proteomes" id="UP000694892"/>
    </source>
</evidence>
<sequence>MGGAAMLRADWPPSRAISVLLSRDPTRMKVRNDGHNRVWQFQFQCQLIIKSRVSADWGKSRAGFTKQTLQRQTRKRCPMRSEKQSCCIANYYLSASAGTLAARFLTCPLHPDVDNLSHSATCDRIPPPDETDRYSEWKDRSCTQTT</sequence>
<name>A0A974C006_XENLA</name>
<dbReference type="Proteomes" id="UP000694892">
    <property type="component" value="Chromosome 9_10L"/>
</dbReference>
<protein>
    <submittedName>
        <fullName evidence="2">Uncharacterized protein</fullName>
    </submittedName>
</protein>
<evidence type="ECO:0000256" key="1">
    <source>
        <dbReference type="SAM" id="MobiDB-lite"/>
    </source>
</evidence>
<dbReference type="EMBL" id="CM004482">
    <property type="protein sequence ID" value="OCT64079.1"/>
    <property type="molecule type" value="Genomic_DNA"/>
</dbReference>
<proteinExistence type="predicted"/>
<evidence type="ECO:0000313" key="2">
    <source>
        <dbReference type="EMBL" id="OCT64079.1"/>
    </source>
</evidence>
<dbReference type="AlphaFoldDB" id="A0A974C006"/>
<feature type="region of interest" description="Disordered" evidence="1">
    <location>
        <begin position="124"/>
        <end position="146"/>
    </location>
</feature>
<organism evidence="2 3">
    <name type="scientific">Xenopus laevis</name>
    <name type="common">African clawed frog</name>
    <dbReference type="NCBI Taxonomy" id="8355"/>
    <lineage>
        <taxon>Eukaryota</taxon>
        <taxon>Metazoa</taxon>
        <taxon>Chordata</taxon>
        <taxon>Craniata</taxon>
        <taxon>Vertebrata</taxon>
        <taxon>Euteleostomi</taxon>
        <taxon>Amphibia</taxon>
        <taxon>Batrachia</taxon>
        <taxon>Anura</taxon>
        <taxon>Pipoidea</taxon>
        <taxon>Pipidae</taxon>
        <taxon>Xenopodinae</taxon>
        <taxon>Xenopus</taxon>
        <taxon>Xenopus</taxon>
    </lineage>
</organism>
<gene>
    <name evidence="2" type="ORF">XELAEV_18045181mg</name>
</gene>
<reference evidence="3" key="1">
    <citation type="journal article" date="2016" name="Nature">
        <title>Genome evolution in the allotetraploid frog Xenopus laevis.</title>
        <authorList>
            <person name="Session A.M."/>
            <person name="Uno Y."/>
            <person name="Kwon T."/>
            <person name="Chapman J.A."/>
            <person name="Toyoda A."/>
            <person name="Takahashi S."/>
            <person name="Fukui A."/>
            <person name="Hikosaka A."/>
            <person name="Suzuki A."/>
            <person name="Kondo M."/>
            <person name="van Heeringen S.J."/>
            <person name="Quigley I."/>
            <person name="Heinz S."/>
            <person name="Ogino H."/>
            <person name="Ochi H."/>
            <person name="Hellsten U."/>
            <person name="Lyons J.B."/>
            <person name="Simakov O."/>
            <person name="Putnam N."/>
            <person name="Stites J."/>
            <person name="Kuroki Y."/>
            <person name="Tanaka T."/>
            <person name="Michiue T."/>
            <person name="Watanabe M."/>
            <person name="Bogdanovic O."/>
            <person name="Lister R."/>
            <person name="Georgiou G."/>
            <person name="Paranjpe S.S."/>
            <person name="van Kruijsbergen I."/>
            <person name="Shu S."/>
            <person name="Carlson J."/>
            <person name="Kinoshita T."/>
            <person name="Ohta Y."/>
            <person name="Mawaribuchi S."/>
            <person name="Jenkins J."/>
            <person name="Grimwood J."/>
            <person name="Schmutz J."/>
            <person name="Mitros T."/>
            <person name="Mozaffari S.V."/>
            <person name="Suzuki Y."/>
            <person name="Haramoto Y."/>
            <person name="Yamamoto T.S."/>
            <person name="Takagi C."/>
            <person name="Heald R."/>
            <person name="Miller K."/>
            <person name="Haudenschild C."/>
            <person name="Kitzman J."/>
            <person name="Nakayama T."/>
            <person name="Izutsu Y."/>
            <person name="Robert J."/>
            <person name="Fortriede J."/>
            <person name="Burns K."/>
            <person name="Lotay V."/>
            <person name="Karimi K."/>
            <person name="Yasuoka Y."/>
            <person name="Dichmann D.S."/>
            <person name="Flajnik M.F."/>
            <person name="Houston D.W."/>
            <person name="Shendure J."/>
            <person name="DuPasquier L."/>
            <person name="Vize P.D."/>
            <person name="Zorn A.M."/>
            <person name="Ito M."/>
            <person name="Marcotte E.M."/>
            <person name="Wallingford J.B."/>
            <person name="Ito Y."/>
            <person name="Asashima M."/>
            <person name="Ueno N."/>
            <person name="Matsuda Y."/>
            <person name="Veenstra G.J."/>
            <person name="Fujiyama A."/>
            <person name="Harland R.M."/>
            <person name="Taira M."/>
            <person name="Rokhsar D.S."/>
        </authorList>
    </citation>
    <scope>NUCLEOTIDE SEQUENCE [LARGE SCALE GENOMIC DNA]</scope>
    <source>
        <strain evidence="3">J</strain>
    </source>
</reference>
<feature type="compositionally biased region" description="Basic and acidic residues" evidence="1">
    <location>
        <begin position="126"/>
        <end position="146"/>
    </location>
</feature>
<accession>A0A974C006</accession>